<organism evidence="2 3">
    <name type="scientific">Armillaria solidipes</name>
    <dbReference type="NCBI Taxonomy" id="1076256"/>
    <lineage>
        <taxon>Eukaryota</taxon>
        <taxon>Fungi</taxon>
        <taxon>Dikarya</taxon>
        <taxon>Basidiomycota</taxon>
        <taxon>Agaricomycotina</taxon>
        <taxon>Agaricomycetes</taxon>
        <taxon>Agaricomycetidae</taxon>
        <taxon>Agaricales</taxon>
        <taxon>Marasmiineae</taxon>
        <taxon>Physalacriaceae</taxon>
        <taxon>Armillaria</taxon>
    </lineage>
</organism>
<evidence type="ECO:0000313" key="3">
    <source>
        <dbReference type="Proteomes" id="UP000218334"/>
    </source>
</evidence>
<dbReference type="EMBL" id="KZ293458">
    <property type="protein sequence ID" value="PBK63429.1"/>
    <property type="molecule type" value="Genomic_DNA"/>
</dbReference>
<evidence type="ECO:0000256" key="1">
    <source>
        <dbReference type="SAM" id="Phobius"/>
    </source>
</evidence>
<dbReference type="AlphaFoldDB" id="A0A2H3AXJ1"/>
<accession>A0A2H3AXJ1</accession>
<keyword evidence="1" id="KW-1133">Transmembrane helix</keyword>
<gene>
    <name evidence="2" type="ORF">ARMSODRAFT_963033</name>
</gene>
<evidence type="ECO:0000313" key="2">
    <source>
        <dbReference type="EMBL" id="PBK63429.1"/>
    </source>
</evidence>
<keyword evidence="3" id="KW-1185">Reference proteome</keyword>
<sequence length="90" mass="9758">MTPTYLPPWPEIAPCSALIMLLVAAPMETIFSSTNLITWRTLGNADRAVAEADLALHVRQYFVGAKNNHEPGHEWVPGLNSATELGEVSG</sequence>
<reference evidence="3" key="1">
    <citation type="journal article" date="2017" name="Nat. Ecol. Evol.">
        <title>Genome expansion and lineage-specific genetic innovations in the forest pathogenic fungi Armillaria.</title>
        <authorList>
            <person name="Sipos G."/>
            <person name="Prasanna A.N."/>
            <person name="Walter M.C."/>
            <person name="O'Connor E."/>
            <person name="Balint B."/>
            <person name="Krizsan K."/>
            <person name="Kiss B."/>
            <person name="Hess J."/>
            <person name="Varga T."/>
            <person name="Slot J."/>
            <person name="Riley R."/>
            <person name="Boka B."/>
            <person name="Rigling D."/>
            <person name="Barry K."/>
            <person name="Lee J."/>
            <person name="Mihaltcheva S."/>
            <person name="LaButti K."/>
            <person name="Lipzen A."/>
            <person name="Waldron R."/>
            <person name="Moloney N.M."/>
            <person name="Sperisen C."/>
            <person name="Kredics L."/>
            <person name="Vagvoelgyi C."/>
            <person name="Patrignani A."/>
            <person name="Fitzpatrick D."/>
            <person name="Nagy I."/>
            <person name="Doyle S."/>
            <person name="Anderson J.B."/>
            <person name="Grigoriev I.V."/>
            <person name="Gueldener U."/>
            <person name="Muensterkoetter M."/>
            <person name="Nagy L.G."/>
        </authorList>
    </citation>
    <scope>NUCLEOTIDE SEQUENCE [LARGE SCALE GENOMIC DNA]</scope>
    <source>
        <strain evidence="3">28-4</strain>
    </source>
</reference>
<name>A0A2H3AXJ1_9AGAR</name>
<protein>
    <submittedName>
        <fullName evidence="2">Uncharacterized protein</fullName>
    </submittedName>
</protein>
<feature type="transmembrane region" description="Helical" evidence="1">
    <location>
        <begin position="12"/>
        <end position="31"/>
    </location>
</feature>
<proteinExistence type="predicted"/>
<keyword evidence="1" id="KW-0472">Membrane</keyword>
<keyword evidence="1" id="KW-0812">Transmembrane</keyword>
<dbReference type="Proteomes" id="UP000218334">
    <property type="component" value="Unassembled WGS sequence"/>
</dbReference>